<evidence type="ECO:0000313" key="1">
    <source>
        <dbReference type="EMBL" id="MVT01004.1"/>
    </source>
</evidence>
<dbReference type="EMBL" id="WQRF01000013">
    <property type="protein sequence ID" value="MVT01004.1"/>
    <property type="molecule type" value="Genomic_DNA"/>
</dbReference>
<keyword evidence="2" id="KW-1185">Reference proteome</keyword>
<sequence length="468" mass="51430">MTTITTHVTRADQAANPYFYIPFDVPEATTRIDVVLTYAKAEDCIIDLGAFDPRDTGYPTQQGFRGWSGGARDRFFIATDDATPGYIHGEIQPGTWNVILGLYQVPVAGADVTVTITLDSAHRRLEPQPARTFPVRSEPGWYRGDLHCHTFHSDAKGSPELLHAAANQAGLDFLAVADHNTITQRRYFHPQSSPELIFVRAMEVTTAVGHANVYGMDEWVDFRMTHLSDAHVLERLVHEKGGLLSINHDKPTIPWDYEFPVADCQEVWQSTWLAWNWISLERYQQRLAAGQRISAIGGSDYHQPDRLMPEGPLVLARPTTVLFLPELSEDAVLAAMKAGHGYVTESPTGPHLEMRVGDIVMGGMARALAEVEVVARGAAGDLLVLIDATGLVAKLEIDSDDWSASIPLPPVQKFIRAEIIAGDASRARLIAEFTAALDGCALPWQLKGADLVDQPIRRALGNPIYIGA</sequence>
<dbReference type="CDD" id="cd07432">
    <property type="entry name" value="PHP_HisPPase"/>
    <property type="match status" value="1"/>
</dbReference>
<dbReference type="GO" id="GO:0004534">
    <property type="term" value="F:5'-3' RNA exonuclease activity"/>
    <property type="evidence" value="ECO:0007669"/>
    <property type="project" value="TreeGrafter"/>
</dbReference>
<dbReference type="Gene3D" id="3.20.20.140">
    <property type="entry name" value="Metal-dependent hydrolases"/>
    <property type="match status" value="1"/>
</dbReference>
<evidence type="ECO:0000313" key="2">
    <source>
        <dbReference type="Proteomes" id="UP000438106"/>
    </source>
</evidence>
<organism evidence="1 2">
    <name type="scientific">Devosia marina</name>
    <dbReference type="NCBI Taxonomy" id="2683198"/>
    <lineage>
        <taxon>Bacteria</taxon>
        <taxon>Pseudomonadati</taxon>
        <taxon>Pseudomonadota</taxon>
        <taxon>Alphaproteobacteria</taxon>
        <taxon>Hyphomicrobiales</taxon>
        <taxon>Devosiaceae</taxon>
        <taxon>Devosia</taxon>
    </lineage>
</organism>
<dbReference type="RefSeq" id="WP_157291768.1">
    <property type="nucleotide sequence ID" value="NZ_WQRF01000013.1"/>
</dbReference>
<protein>
    <submittedName>
        <fullName evidence="1">PHP domain-containing protein</fullName>
    </submittedName>
</protein>
<dbReference type="InterPro" id="IPR016195">
    <property type="entry name" value="Pol/histidinol_Pase-like"/>
</dbReference>
<dbReference type="GO" id="GO:0035312">
    <property type="term" value="F:5'-3' DNA exonuclease activity"/>
    <property type="evidence" value="ECO:0007669"/>
    <property type="project" value="TreeGrafter"/>
</dbReference>
<comment type="caution">
    <text evidence="1">The sequence shown here is derived from an EMBL/GenBank/DDBJ whole genome shotgun (WGS) entry which is preliminary data.</text>
</comment>
<gene>
    <name evidence="1" type="ORF">GO014_18455</name>
</gene>
<dbReference type="SUPFAM" id="SSF89550">
    <property type="entry name" value="PHP domain-like"/>
    <property type="match status" value="1"/>
</dbReference>
<dbReference type="PANTHER" id="PTHR42924:SF3">
    <property type="entry name" value="POLYMERASE_HISTIDINOL PHOSPHATASE N-TERMINAL DOMAIN-CONTAINING PROTEIN"/>
    <property type="match status" value="1"/>
</dbReference>
<dbReference type="PANTHER" id="PTHR42924">
    <property type="entry name" value="EXONUCLEASE"/>
    <property type="match status" value="1"/>
</dbReference>
<dbReference type="Proteomes" id="UP000438106">
    <property type="component" value="Unassembled WGS sequence"/>
</dbReference>
<dbReference type="AlphaFoldDB" id="A0A7X3K5J6"/>
<accession>A0A7X3K5J6</accession>
<name>A0A7X3K5J6_9HYPH</name>
<dbReference type="NCBIfam" id="NF038032">
    <property type="entry name" value="CehA_McbA_metalo"/>
    <property type="match status" value="1"/>
</dbReference>
<proteinExistence type="predicted"/>
<dbReference type="InterPro" id="IPR052018">
    <property type="entry name" value="PHP_domain"/>
</dbReference>
<reference evidence="1 2" key="1">
    <citation type="submission" date="2019-12" db="EMBL/GenBank/DDBJ databases">
        <title>Devosia maris sp. nov., isolated from the deep seawater.</title>
        <authorList>
            <person name="Liu Y."/>
        </authorList>
    </citation>
    <scope>NUCLEOTIDE SEQUENCE [LARGE SCALE GENOMIC DNA]</scope>
    <source>
        <strain evidence="1 2">L53-10-65</strain>
    </source>
</reference>